<name>A0ABY8BTY5_9MICO</name>
<reference evidence="2 3" key="1">
    <citation type="submission" date="2023-03" db="EMBL/GenBank/DDBJ databases">
        <title>Genome sequence of Microbacterium sp. KACC 23027.</title>
        <authorList>
            <person name="Kim S."/>
            <person name="Heo J."/>
            <person name="Kwon S.-W."/>
        </authorList>
    </citation>
    <scope>NUCLEOTIDE SEQUENCE [LARGE SCALE GENOMIC DNA]</scope>
    <source>
        <strain evidence="2 3">KACC 23027</strain>
    </source>
</reference>
<dbReference type="EMBL" id="CP119108">
    <property type="protein sequence ID" value="WEG07644.1"/>
    <property type="molecule type" value="Genomic_DNA"/>
</dbReference>
<organism evidence="2 3">
    <name type="scientific">Microbacterium horticulturae</name>
    <dbReference type="NCBI Taxonomy" id="3028316"/>
    <lineage>
        <taxon>Bacteria</taxon>
        <taxon>Bacillati</taxon>
        <taxon>Actinomycetota</taxon>
        <taxon>Actinomycetes</taxon>
        <taxon>Micrococcales</taxon>
        <taxon>Microbacteriaceae</taxon>
        <taxon>Microbacterium</taxon>
    </lineage>
</organism>
<accession>A0ABY8BTY5</accession>
<evidence type="ECO:0000313" key="2">
    <source>
        <dbReference type="EMBL" id="WEG07644.1"/>
    </source>
</evidence>
<dbReference type="RefSeq" id="WP_275276982.1">
    <property type="nucleotide sequence ID" value="NZ_CP119108.1"/>
</dbReference>
<evidence type="ECO:0000313" key="3">
    <source>
        <dbReference type="Proteomes" id="UP001214553"/>
    </source>
</evidence>
<protein>
    <submittedName>
        <fullName evidence="2">Uncharacterized protein</fullName>
    </submittedName>
</protein>
<feature type="transmembrane region" description="Helical" evidence="1">
    <location>
        <begin position="164"/>
        <end position="186"/>
    </location>
</feature>
<keyword evidence="1" id="KW-0472">Membrane</keyword>
<feature type="transmembrane region" description="Helical" evidence="1">
    <location>
        <begin position="76"/>
        <end position="97"/>
    </location>
</feature>
<sequence>MQFAVSMFPPLALGFFGLGTGYLIYGPQELFGWPPRDERVDRATGVWGIWLPGFCQLVTGVILFIGLTWFQVFKDAPLYMAALAFSAYGIHWFAIGYNRYRGNDPRPNAGMCVAFFIISVTGLVVFFAAGDWPVGLLFLGLALIYLSDFFAAIGQKWGERALGFWHIVTGLWLMYLMVAVAFNFSLGWSLAV</sequence>
<feature type="transmembrane region" description="Helical" evidence="1">
    <location>
        <begin position="46"/>
        <end position="70"/>
    </location>
</feature>
<feature type="transmembrane region" description="Helical" evidence="1">
    <location>
        <begin position="6"/>
        <end position="25"/>
    </location>
</feature>
<dbReference type="Proteomes" id="UP001214553">
    <property type="component" value="Chromosome"/>
</dbReference>
<feature type="transmembrane region" description="Helical" evidence="1">
    <location>
        <begin position="134"/>
        <end position="152"/>
    </location>
</feature>
<keyword evidence="1" id="KW-0812">Transmembrane</keyword>
<feature type="transmembrane region" description="Helical" evidence="1">
    <location>
        <begin position="109"/>
        <end position="128"/>
    </location>
</feature>
<keyword evidence="1" id="KW-1133">Transmembrane helix</keyword>
<evidence type="ECO:0000256" key="1">
    <source>
        <dbReference type="SAM" id="Phobius"/>
    </source>
</evidence>
<keyword evidence="3" id="KW-1185">Reference proteome</keyword>
<gene>
    <name evidence="2" type="ORF">PU630_10300</name>
</gene>
<proteinExistence type="predicted"/>